<dbReference type="NCBIfam" id="TIGR01614">
    <property type="entry name" value="PME_inhib"/>
    <property type="match status" value="1"/>
</dbReference>
<sequence length="384" mass="42243">MLIKIGRPGYRVSKQFDPETKQRSLLFQCPSLAIMKHDILHSLQITVCNYDLLVYLSFSKRLVVWMSMSGTVEGSSLNPNALHSVLQQLRESVQALLEHFHQWRQQEMAGKDLFETASVEALVMNLSTKSPKKGVMPGKYREKPVQCVRPKCTPRRIILRGRLAILINGTKSLAIFPGLNFASPRLASYLHTSSSSSSTTMRPNQLSLSFVFFLLLLLLLSSSSTAFRHLTGLLSLADLCRRTDFPDLCLDAAKAYGHAYPSPPDATALLSMHLDMAADQTRKVKAEAEELLSKGGGSPREKGAIDVCNTLFGDAIDDMDTVRKAVKGRDAGTANSFLSAIMTSYSTCDDAFSEIPLHNPFSMQDDSLSEIISNALALLPIAIS</sequence>
<name>A0A8J5FRC4_ZINOF</name>
<dbReference type="CDD" id="cd15800">
    <property type="entry name" value="PMEI-like_2"/>
    <property type="match status" value="1"/>
</dbReference>
<comment type="caution">
    <text evidence="3">The sequence shown here is derived from an EMBL/GenBank/DDBJ whole genome shotgun (WGS) entry which is preliminary data.</text>
</comment>
<proteinExistence type="predicted"/>
<gene>
    <name evidence="3" type="ORF">ZIOFF_051446</name>
</gene>
<dbReference type="Gene3D" id="1.20.140.40">
    <property type="entry name" value="Invertase/pectin methylesterase inhibitor family protein"/>
    <property type="match status" value="1"/>
</dbReference>
<keyword evidence="4" id="KW-1185">Reference proteome</keyword>
<evidence type="ECO:0000313" key="4">
    <source>
        <dbReference type="Proteomes" id="UP000734854"/>
    </source>
</evidence>
<dbReference type="Proteomes" id="UP000734854">
    <property type="component" value="Unassembled WGS sequence"/>
</dbReference>
<organism evidence="3 4">
    <name type="scientific">Zingiber officinale</name>
    <name type="common">Ginger</name>
    <name type="synonym">Amomum zingiber</name>
    <dbReference type="NCBI Taxonomy" id="94328"/>
    <lineage>
        <taxon>Eukaryota</taxon>
        <taxon>Viridiplantae</taxon>
        <taxon>Streptophyta</taxon>
        <taxon>Embryophyta</taxon>
        <taxon>Tracheophyta</taxon>
        <taxon>Spermatophyta</taxon>
        <taxon>Magnoliopsida</taxon>
        <taxon>Liliopsida</taxon>
        <taxon>Zingiberales</taxon>
        <taxon>Zingiberaceae</taxon>
        <taxon>Zingiber</taxon>
    </lineage>
</organism>
<accession>A0A8J5FRC4</accession>
<protein>
    <recommendedName>
        <fullName evidence="2">Pectinesterase inhibitor domain-containing protein</fullName>
    </recommendedName>
</protein>
<dbReference type="PANTHER" id="PTHR31080">
    <property type="entry name" value="PECTINESTERASE INHIBITOR-LIKE"/>
    <property type="match status" value="1"/>
</dbReference>
<dbReference type="InterPro" id="IPR035513">
    <property type="entry name" value="Invertase/methylesterase_inhib"/>
</dbReference>
<keyword evidence="1" id="KW-0732">Signal</keyword>
<dbReference type="InterPro" id="IPR051955">
    <property type="entry name" value="PME_Inhibitor"/>
</dbReference>
<dbReference type="Pfam" id="PF04043">
    <property type="entry name" value="PMEI"/>
    <property type="match status" value="1"/>
</dbReference>
<feature type="domain" description="Pectinesterase inhibitor" evidence="2">
    <location>
        <begin position="231"/>
        <end position="378"/>
    </location>
</feature>
<dbReference type="EMBL" id="JACMSC010000014">
    <property type="protein sequence ID" value="KAG6490161.1"/>
    <property type="molecule type" value="Genomic_DNA"/>
</dbReference>
<dbReference type="PANTHER" id="PTHR31080:SF274">
    <property type="entry name" value="PECTINESTERASE_PECTINESTERASE INHIBITOR 26"/>
    <property type="match status" value="1"/>
</dbReference>
<dbReference type="GO" id="GO:0004857">
    <property type="term" value="F:enzyme inhibitor activity"/>
    <property type="evidence" value="ECO:0007669"/>
    <property type="project" value="InterPro"/>
</dbReference>
<dbReference type="InterPro" id="IPR006501">
    <property type="entry name" value="Pectinesterase_inhib_dom"/>
</dbReference>
<evidence type="ECO:0000259" key="2">
    <source>
        <dbReference type="SMART" id="SM00856"/>
    </source>
</evidence>
<dbReference type="SUPFAM" id="SSF101148">
    <property type="entry name" value="Plant invertase/pectin methylesterase inhibitor"/>
    <property type="match status" value="1"/>
</dbReference>
<evidence type="ECO:0000313" key="3">
    <source>
        <dbReference type="EMBL" id="KAG6490161.1"/>
    </source>
</evidence>
<evidence type="ECO:0000256" key="1">
    <source>
        <dbReference type="ARBA" id="ARBA00022729"/>
    </source>
</evidence>
<reference evidence="3 4" key="1">
    <citation type="submission" date="2020-08" db="EMBL/GenBank/DDBJ databases">
        <title>Plant Genome Project.</title>
        <authorList>
            <person name="Zhang R.-G."/>
        </authorList>
    </citation>
    <scope>NUCLEOTIDE SEQUENCE [LARGE SCALE GENOMIC DNA]</scope>
    <source>
        <tissue evidence="3">Rhizome</tissue>
    </source>
</reference>
<dbReference type="AlphaFoldDB" id="A0A8J5FRC4"/>
<dbReference type="SMART" id="SM00856">
    <property type="entry name" value="PMEI"/>
    <property type="match status" value="1"/>
</dbReference>